<reference evidence="4 5" key="1">
    <citation type="submission" date="2014-05" db="EMBL/GenBank/DDBJ databases">
        <title>De novo Genome Sequence of Spirocheata sp.</title>
        <authorList>
            <person name="Shivani Y."/>
            <person name="Subhash Y."/>
            <person name="Tushar L."/>
            <person name="Sasikala C."/>
            <person name="Ramana C.V."/>
        </authorList>
    </citation>
    <scope>NUCLEOTIDE SEQUENCE [LARGE SCALE GENOMIC DNA]</scope>
    <source>
        <strain evidence="4 5">JC230</strain>
    </source>
</reference>
<dbReference type="Gene3D" id="3.30.479.30">
    <property type="entry name" value="Band 7 domain"/>
    <property type="match status" value="1"/>
</dbReference>
<sequence length="304" mass="33821">MINPVIIVLGLFGFVVLVSILRSIRIVPAQQAQIVERLGKYAGTLQSGFHILVPFIDKVRYHHSLKEQAVDVPVQTCFTHDNVKIQVDGVLYYRVVDPKKASYGITNFQQGTVQLAQTTMRSVIGKLELDKSFEERDNINAAIVREVDEASDEWGVKVTRYEIKNIEVPRTILGAMEVQMKAEREKRALIARSLGEKESKVNYSQGIMTESVNRSEGEKQKMINEAEGRAAEIRAIARATATSIKTLAQAISVPGGPDAVNLQLAEQYIHTLNSVARKGTKVVLPMDLTDMEGTMETLKKLTKN</sequence>
<dbReference type="AlphaFoldDB" id="A0A098QWI1"/>
<dbReference type="EMBL" id="JNUP01000064">
    <property type="protein sequence ID" value="KGE71906.1"/>
    <property type="molecule type" value="Genomic_DNA"/>
</dbReference>
<keyword evidence="4" id="KW-0645">Protease</keyword>
<dbReference type="OrthoDB" id="9809197at2"/>
<dbReference type="GO" id="GO:0005886">
    <property type="term" value="C:plasma membrane"/>
    <property type="evidence" value="ECO:0007669"/>
    <property type="project" value="UniProtKB-ARBA"/>
</dbReference>
<dbReference type="eggNOG" id="COG0330">
    <property type="taxonomic scope" value="Bacteria"/>
</dbReference>
<evidence type="ECO:0000313" key="4">
    <source>
        <dbReference type="EMBL" id="KGE71906.1"/>
    </source>
</evidence>
<dbReference type="RefSeq" id="WP_156104635.1">
    <property type="nucleotide sequence ID" value="NZ_JNUP01000064.1"/>
</dbReference>
<dbReference type="InterPro" id="IPR001107">
    <property type="entry name" value="Band_7"/>
</dbReference>
<proteinExistence type="inferred from homology"/>
<dbReference type="SMART" id="SM00244">
    <property type="entry name" value="PHB"/>
    <property type="match status" value="1"/>
</dbReference>
<comment type="subcellular location">
    <subcellularLocation>
        <location evidence="1">Membrane</location>
        <topology evidence="1">Single-pass membrane protein</topology>
    </subcellularLocation>
</comment>
<gene>
    <name evidence="4" type="ORF">DC28_08840</name>
</gene>
<dbReference type="InterPro" id="IPR036013">
    <property type="entry name" value="Band_7/SPFH_dom_sf"/>
</dbReference>
<dbReference type="InterPro" id="IPR001972">
    <property type="entry name" value="Stomatin_HflK_fam"/>
</dbReference>
<dbReference type="STRING" id="1480694.DC28_08840"/>
<evidence type="ECO:0000256" key="2">
    <source>
        <dbReference type="ARBA" id="ARBA00008164"/>
    </source>
</evidence>
<dbReference type="GO" id="GO:0098552">
    <property type="term" value="C:side of membrane"/>
    <property type="evidence" value="ECO:0007669"/>
    <property type="project" value="UniProtKB-ARBA"/>
</dbReference>
<dbReference type="FunFam" id="3.30.479.30:FF:000004">
    <property type="entry name" value="Putative membrane protease family, stomatin"/>
    <property type="match status" value="1"/>
</dbReference>
<dbReference type="Pfam" id="PF16200">
    <property type="entry name" value="Band_7_C"/>
    <property type="match status" value="1"/>
</dbReference>
<dbReference type="CDD" id="cd08829">
    <property type="entry name" value="SPFH_paraslipin"/>
    <property type="match status" value="1"/>
</dbReference>
<dbReference type="PRINTS" id="PR00721">
    <property type="entry name" value="STOMATIN"/>
</dbReference>
<feature type="domain" description="Band 7" evidence="3">
    <location>
        <begin position="22"/>
        <end position="180"/>
    </location>
</feature>
<keyword evidence="4" id="KW-0378">Hydrolase</keyword>
<dbReference type="GO" id="GO:0006508">
    <property type="term" value="P:proteolysis"/>
    <property type="evidence" value="ECO:0007669"/>
    <property type="project" value="UniProtKB-KW"/>
</dbReference>
<dbReference type="Pfam" id="PF01145">
    <property type="entry name" value="Band_7"/>
    <property type="match status" value="1"/>
</dbReference>
<evidence type="ECO:0000256" key="1">
    <source>
        <dbReference type="ARBA" id="ARBA00004167"/>
    </source>
</evidence>
<name>A0A098QWI1_9SPIO</name>
<dbReference type="PANTHER" id="PTHR43327">
    <property type="entry name" value="STOMATIN-LIKE PROTEIN 2, MITOCHONDRIAL"/>
    <property type="match status" value="1"/>
</dbReference>
<organism evidence="4 5">
    <name type="scientific">Spirochaeta lutea</name>
    <dbReference type="NCBI Taxonomy" id="1480694"/>
    <lineage>
        <taxon>Bacteria</taxon>
        <taxon>Pseudomonadati</taxon>
        <taxon>Spirochaetota</taxon>
        <taxon>Spirochaetia</taxon>
        <taxon>Spirochaetales</taxon>
        <taxon>Spirochaetaceae</taxon>
        <taxon>Spirochaeta</taxon>
    </lineage>
</organism>
<comment type="caution">
    <text evidence="4">The sequence shown here is derived from an EMBL/GenBank/DDBJ whole genome shotgun (WGS) entry which is preliminary data.</text>
</comment>
<dbReference type="PANTHER" id="PTHR43327:SF10">
    <property type="entry name" value="STOMATIN-LIKE PROTEIN 2, MITOCHONDRIAL"/>
    <property type="match status" value="1"/>
</dbReference>
<comment type="similarity">
    <text evidence="2">Belongs to the band 7/mec-2 family.</text>
</comment>
<keyword evidence="5" id="KW-1185">Reference proteome</keyword>
<dbReference type="InterPro" id="IPR032435">
    <property type="entry name" value="STML2-like_C"/>
</dbReference>
<dbReference type="SUPFAM" id="SSF117892">
    <property type="entry name" value="Band 7/SPFH domain"/>
    <property type="match status" value="1"/>
</dbReference>
<dbReference type="GO" id="GO:0008233">
    <property type="term" value="F:peptidase activity"/>
    <property type="evidence" value="ECO:0007669"/>
    <property type="project" value="UniProtKB-KW"/>
</dbReference>
<accession>A0A098QWI1</accession>
<dbReference type="Proteomes" id="UP000029692">
    <property type="component" value="Unassembled WGS sequence"/>
</dbReference>
<evidence type="ECO:0000313" key="5">
    <source>
        <dbReference type="Proteomes" id="UP000029692"/>
    </source>
</evidence>
<evidence type="ECO:0000259" key="3">
    <source>
        <dbReference type="SMART" id="SM00244"/>
    </source>
</evidence>
<protein>
    <submittedName>
        <fullName evidence="4">Protease</fullName>
    </submittedName>
</protein>
<dbReference type="InterPro" id="IPR050710">
    <property type="entry name" value="Band7/mec-2_domain"/>
</dbReference>